<reference evidence="2 3" key="1">
    <citation type="journal article" date="2016" name="Nat. Commun.">
        <title>Thousands of microbial genomes shed light on interconnected biogeochemical processes in an aquifer system.</title>
        <authorList>
            <person name="Anantharaman K."/>
            <person name="Brown C.T."/>
            <person name="Hug L.A."/>
            <person name="Sharon I."/>
            <person name="Castelle C.J."/>
            <person name="Probst A.J."/>
            <person name="Thomas B.C."/>
            <person name="Singh A."/>
            <person name="Wilkins M.J."/>
            <person name="Karaoz U."/>
            <person name="Brodie E.L."/>
            <person name="Williams K.H."/>
            <person name="Hubbard S.S."/>
            <person name="Banfield J.F."/>
        </authorList>
    </citation>
    <scope>NUCLEOTIDE SEQUENCE [LARGE SCALE GENOMIC DNA]</scope>
</reference>
<dbReference type="Pfam" id="PF18929">
    <property type="entry name" value="DUF5678"/>
    <property type="match status" value="1"/>
</dbReference>
<organism evidence="2 3">
    <name type="scientific">Candidatus Roizmanbacteria bacterium RIFCSPLOWO2_01_FULL_40_42</name>
    <dbReference type="NCBI Taxonomy" id="1802066"/>
    <lineage>
        <taxon>Bacteria</taxon>
        <taxon>Candidatus Roizmaniibacteriota</taxon>
    </lineage>
</organism>
<dbReference type="InterPro" id="IPR043734">
    <property type="entry name" value="DUF5678"/>
</dbReference>
<evidence type="ECO:0000313" key="2">
    <source>
        <dbReference type="EMBL" id="OGK50969.1"/>
    </source>
</evidence>
<evidence type="ECO:0000259" key="1">
    <source>
        <dbReference type="Pfam" id="PF18929"/>
    </source>
</evidence>
<evidence type="ECO:0000313" key="3">
    <source>
        <dbReference type="Proteomes" id="UP000178558"/>
    </source>
</evidence>
<dbReference type="AlphaFoldDB" id="A0A1F7J5T0"/>
<protein>
    <recommendedName>
        <fullName evidence="1">DUF5678 domain-containing protein</fullName>
    </recommendedName>
</protein>
<feature type="domain" description="DUF5678" evidence="1">
    <location>
        <begin position="18"/>
        <end position="65"/>
    </location>
</feature>
<gene>
    <name evidence="2" type="ORF">A3B50_01705</name>
</gene>
<name>A0A1F7J5T0_9BACT</name>
<sequence>MIYSEVQYQYMAIDWTQIYKKYKGQWIALKEDEKTVIADGKTAKVVFEKAKKKGFLKPLLFRVPQENLPYFG</sequence>
<dbReference type="EMBL" id="MGAQ01000010">
    <property type="protein sequence ID" value="OGK50969.1"/>
    <property type="molecule type" value="Genomic_DNA"/>
</dbReference>
<comment type="caution">
    <text evidence="2">The sequence shown here is derived from an EMBL/GenBank/DDBJ whole genome shotgun (WGS) entry which is preliminary data.</text>
</comment>
<accession>A0A1F7J5T0</accession>
<proteinExistence type="predicted"/>
<dbReference type="Proteomes" id="UP000178558">
    <property type="component" value="Unassembled WGS sequence"/>
</dbReference>